<protein>
    <submittedName>
        <fullName evidence="1">Uncharacterized protein</fullName>
    </submittedName>
</protein>
<accession>A0A836Z3C3</accession>
<proteinExistence type="predicted"/>
<comment type="caution">
    <text evidence="1">The sequence shown here is derived from an EMBL/GenBank/DDBJ whole genome shotgun (WGS) entry which is preliminary data.</text>
</comment>
<sequence length="73" mass="8835">MFVSKYHYIIQGSITELWENLYKNFVSILNHVFADGWQILQVSIRHSLLLVLFRLFKKFIQLYCSIIETKSFY</sequence>
<gene>
    <name evidence="1" type="ORF">SALWKB29_0962</name>
</gene>
<reference evidence="1 2" key="1">
    <citation type="submission" date="2014-03" db="EMBL/GenBank/DDBJ databases">
        <title>The genomes of two eusocial bee gut symbionts.</title>
        <authorList>
            <person name="Kwong W.K."/>
            <person name="Engel P."/>
            <person name="Koch H."/>
            <person name="Moran N.A."/>
        </authorList>
    </citation>
    <scope>NUCLEOTIDE SEQUENCE [LARGE SCALE GENOMIC DNA]</scope>
    <source>
        <strain evidence="2">wkB29</strain>
    </source>
</reference>
<dbReference type="Proteomes" id="UP000027170">
    <property type="component" value="Unassembled WGS sequence"/>
</dbReference>
<dbReference type="EMBL" id="JFZV01000004">
    <property type="protein sequence ID" value="KDN14890.1"/>
    <property type="molecule type" value="Genomic_DNA"/>
</dbReference>
<keyword evidence="2" id="KW-1185">Reference proteome</keyword>
<dbReference type="AlphaFoldDB" id="A0A836Z3C3"/>
<evidence type="ECO:0000313" key="1">
    <source>
        <dbReference type="EMBL" id="KDN14890.1"/>
    </source>
</evidence>
<organism evidence="1 2">
    <name type="scientific">Snodgrassella communis</name>
    <dbReference type="NCBI Taxonomy" id="2946699"/>
    <lineage>
        <taxon>Bacteria</taxon>
        <taxon>Pseudomonadati</taxon>
        <taxon>Pseudomonadota</taxon>
        <taxon>Betaproteobacteria</taxon>
        <taxon>Neisseriales</taxon>
        <taxon>Neisseriaceae</taxon>
        <taxon>Snodgrassella</taxon>
    </lineage>
</organism>
<name>A0A836Z3C3_9NEIS</name>
<evidence type="ECO:0000313" key="2">
    <source>
        <dbReference type="Proteomes" id="UP000027170"/>
    </source>
</evidence>